<keyword evidence="3" id="KW-1185">Reference proteome</keyword>
<dbReference type="PANTHER" id="PTHR43191:SF7">
    <property type="entry name" value="OBP33PEP LIKE PROTEIN"/>
    <property type="match status" value="1"/>
</dbReference>
<accession>A0ABD3M8N7</accession>
<dbReference type="EMBL" id="JALLBG020000228">
    <property type="protein sequence ID" value="KAL3758572.1"/>
    <property type="molecule type" value="Genomic_DNA"/>
</dbReference>
<comment type="caution">
    <text evidence="2">The sequence shown here is derived from an EMBL/GenBank/DDBJ whole genome shotgun (WGS) entry which is preliminary data.</text>
</comment>
<organism evidence="2 3">
    <name type="scientific">Discostella pseudostelligera</name>
    <dbReference type="NCBI Taxonomy" id="259834"/>
    <lineage>
        <taxon>Eukaryota</taxon>
        <taxon>Sar</taxon>
        <taxon>Stramenopiles</taxon>
        <taxon>Ochrophyta</taxon>
        <taxon>Bacillariophyta</taxon>
        <taxon>Coscinodiscophyceae</taxon>
        <taxon>Thalassiosirophycidae</taxon>
        <taxon>Stephanodiscales</taxon>
        <taxon>Stephanodiscaceae</taxon>
        <taxon>Discostella</taxon>
    </lineage>
</organism>
<proteinExistence type="predicted"/>
<evidence type="ECO:0000313" key="3">
    <source>
        <dbReference type="Proteomes" id="UP001530293"/>
    </source>
</evidence>
<evidence type="ECO:0000313" key="2">
    <source>
        <dbReference type="EMBL" id="KAL3758572.1"/>
    </source>
</evidence>
<reference evidence="2 3" key="1">
    <citation type="submission" date="2024-10" db="EMBL/GenBank/DDBJ databases">
        <title>Updated reference genomes for cyclostephanoid diatoms.</title>
        <authorList>
            <person name="Roberts W.R."/>
            <person name="Alverson A.J."/>
        </authorList>
    </citation>
    <scope>NUCLEOTIDE SEQUENCE [LARGE SCALE GENOMIC DNA]</scope>
    <source>
        <strain evidence="2 3">AJA232-27</strain>
    </source>
</reference>
<dbReference type="Proteomes" id="UP001530293">
    <property type="component" value="Unassembled WGS sequence"/>
</dbReference>
<feature type="compositionally biased region" description="Polar residues" evidence="1">
    <location>
        <begin position="1"/>
        <end position="24"/>
    </location>
</feature>
<feature type="region of interest" description="Disordered" evidence="1">
    <location>
        <begin position="1"/>
        <end position="28"/>
    </location>
</feature>
<dbReference type="AlphaFoldDB" id="A0ABD3M8N7"/>
<protein>
    <submittedName>
        <fullName evidence="2">Uncharacterized protein</fullName>
    </submittedName>
</protein>
<dbReference type="SUPFAM" id="SSF75217">
    <property type="entry name" value="alpha/beta knot"/>
    <property type="match status" value="1"/>
</dbReference>
<dbReference type="Gene3D" id="3.40.1280.10">
    <property type="match status" value="1"/>
</dbReference>
<name>A0ABD3M8N7_9STRA</name>
<gene>
    <name evidence="2" type="ORF">ACHAWU_008326</name>
</gene>
<evidence type="ECO:0000256" key="1">
    <source>
        <dbReference type="SAM" id="MobiDB-lite"/>
    </source>
</evidence>
<dbReference type="InterPro" id="IPR051259">
    <property type="entry name" value="rRNA_Methyltransferase"/>
</dbReference>
<dbReference type="InterPro" id="IPR029026">
    <property type="entry name" value="tRNA_m1G_MTases_N"/>
</dbReference>
<dbReference type="PANTHER" id="PTHR43191">
    <property type="entry name" value="RRNA METHYLTRANSFERASE 3"/>
    <property type="match status" value="1"/>
</dbReference>
<sequence>MASVTDSHQLQQQSDHPSPSNNTVGARRRRQPLPPRWYLLLSNPSKTTHLGTLLRCAAAFQVHQFLLVGCDKFNCRGSFGSHLFLDIVVFRSWERVGEYLRLGGDNIDNNSFNDDSNDVDEKDAQHEEVINRDTTGDTIICRDKQDIHNNENEKVEHRRHPLTIIGILGAYGGGEEIFSHDGVEVHIDEDSYVSLIPPKVVDSLNAEDNQTHHLQDASAACLPSHSYPISARPFPSDDVCFLLSKDKRGMPLSQARLCSRFIHVPHLSFDHDPSPTMQQPSRMPEANSDGIQISHYTLIDTATTLSIVLHHYTAWAGYEERSFAEDQKFVKDVKPNARRRLCRIFGDERTTRQQDDESMNTVEEDNGRETILFWNEADGAARSHSRWLRSSGFVSTTGSEPTVVAAVAKRFSPSDYHRKQLIPPKDTNKIIFYNLYIPDETEGVQHVIEVVNEQLGQVSTSLKQLPRHQRRAVVFYNVIGNASAFSEKKMKRLCNELKPKLHCKQIGHYEVASESVTLQEIYDYCQDDDVADARVTYLHAKGSYHQTLVNTNWRRTLTDAVVHRDCLFPPDDQCNVCGAQFYTRFATMFPGNMWTAKCSYVKQLLPPLEGGIYDELKNESIIKFLKYRLWGQLKTTLLKDRVDYFGLGRYRLEHWIGSHPSIVPCELHSVDVNLESMIIGKVTPDDYDWGMGPRREDVVDELKDAKALLKVDEDAQFREYFFLPGNLLKWFTLYGSEGIPEEDSWQWDFFPGGERWKELVDEYKENAVEEMVMQSSHGFHSAFVSENDDSAEFEIDHEDEALFSESTPPLVVFYHIAIPEDKKLAALHALKSQLNVLSMGQYDIISRSYRPQRPVIIYYSIAGDSHIIGNVVKNVCESTSNLTCHKLSEFESPRASGETLQRLHSFCVSNPSQKVTYISNQLPGIHGDNSTEAYAMQKIRAYTTAVTSNMCFKSRDKCNVCGTEFYPLPYNHFIGNMFTATCEYVKELLPPKQFERDMNDLAGDTLVSQLRRSITTELFEFTPQTVGLDQYSVEHWIGSHPDLEPCDVAPVRYSWFPLLAGGLYLANDYSSSRSYDFIWADAPRRSSAPGRRLRRKIERMAIEKDDIAFREYYYLAGNLFRWHRLYGKSPPWNSWVWQWYPRGNEWMQGSKMYGSDVVTKLSRQYWDEGVPF</sequence>
<dbReference type="InterPro" id="IPR029028">
    <property type="entry name" value="Alpha/beta_knot_MTases"/>
</dbReference>